<dbReference type="NCBIfam" id="TIGR01460">
    <property type="entry name" value="HAD-SF-IIA"/>
    <property type="match status" value="1"/>
</dbReference>
<dbReference type="PANTHER" id="PTHR19288">
    <property type="entry name" value="4-NITROPHENYLPHOSPHATASE-RELATED"/>
    <property type="match status" value="1"/>
</dbReference>
<evidence type="ECO:0000256" key="3">
    <source>
        <dbReference type="ARBA" id="ARBA00022842"/>
    </source>
</evidence>
<dbReference type="EMBL" id="QNVH01000023">
    <property type="protein sequence ID" value="TDA39050.1"/>
    <property type="molecule type" value="Genomic_DNA"/>
</dbReference>
<evidence type="ECO:0000313" key="5">
    <source>
        <dbReference type="EMBL" id="TDA39050.1"/>
    </source>
</evidence>
<evidence type="ECO:0000256" key="4">
    <source>
        <dbReference type="SAM" id="MobiDB-lite"/>
    </source>
</evidence>
<protein>
    <recommendedName>
        <fullName evidence="7">HAD family hydrolase</fullName>
    </recommendedName>
</protein>
<name>A0A523BEZ9_9CREN</name>
<evidence type="ECO:0000256" key="1">
    <source>
        <dbReference type="ARBA" id="ARBA00022723"/>
    </source>
</evidence>
<dbReference type="InterPro" id="IPR006357">
    <property type="entry name" value="HAD-SF_hydro_IIA"/>
</dbReference>
<dbReference type="InterPro" id="IPR023214">
    <property type="entry name" value="HAD_sf"/>
</dbReference>
<accession>A0A523BEZ9</accession>
<comment type="caution">
    <text evidence="5">The sequence shown here is derived from an EMBL/GenBank/DDBJ whole genome shotgun (WGS) entry which is preliminary data.</text>
</comment>
<dbReference type="InterPro" id="IPR036412">
    <property type="entry name" value="HAD-like_sf"/>
</dbReference>
<evidence type="ECO:0000256" key="2">
    <source>
        <dbReference type="ARBA" id="ARBA00022801"/>
    </source>
</evidence>
<reference evidence="5 6" key="1">
    <citation type="journal article" date="2019" name="Nat. Microbiol.">
        <title>Expanding anaerobic alkane metabolism in the domain of Archaea.</title>
        <authorList>
            <person name="Wang Y."/>
            <person name="Wegener G."/>
            <person name="Hou J."/>
            <person name="Wang F."/>
            <person name="Xiao X."/>
        </authorList>
    </citation>
    <scope>NUCLEOTIDE SEQUENCE [LARGE SCALE GENOMIC DNA]</scope>
    <source>
        <strain evidence="5">WYZ-LMO10</strain>
    </source>
</reference>
<dbReference type="FunFam" id="3.40.50.1000:FF:000053">
    <property type="entry name" value="TIGR01457 family HAD hydrolase"/>
    <property type="match status" value="1"/>
</dbReference>
<evidence type="ECO:0000313" key="6">
    <source>
        <dbReference type="Proteomes" id="UP000315399"/>
    </source>
</evidence>
<feature type="region of interest" description="Disordered" evidence="4">
    <location>
        <begin position="1"/>
        <end position="30"/>
    </location>
</feature>
<dbReference type="SUPFAM" id="SSF56784">
    <property type="entry name" value="HAD-like"/>
    <property type="match status" value="1"/>
</dbReference>
<evidence type="ECO:0008006" key="7">
    <source>
        <dbReference type="Google" id="ProtNLM"/>
    </source>
</evidence>
<dbReference type="Pfam" id="PF13344">
    <property type="entry name" value="Hydrolase_6"/>
    <property type="match status" value="1"/>
</dbReference>
<dbReference type="Proteomes" id="UP000315399">
    <property type="component" value="Unassembled WGS sequence"/>
</dbReference>
<dbReference type="AlphaFoldDB" id="A0A523BEZ9"/>
<dbReference type="PANTHER" id="PTHR19288:SF46">
    <property type="entry name" value="HALOACID DEHALOGENASE-LIKE HYDROLASE DOMAIN-CONTAINING PROTEIN 2"/>
    <property type="match status" value="1"/>
</dbReference>
<proteinExistence type="predicted"/>
<sequence length="310" mass="33017">MDAERDENLEKDASHNSAGEGDTGNDANTNADGVTYTYINANADGGKDTVKNKIRGIRGFLIDLDGCVYRGDTLIEGSDVAIKALKGSGRKVLYLTNNSTKTPQEYAMKLRRLGVDADPAEILTSAVATAAYMRRFERSSCYVIGEEALRSALAQEGFTIVEEGNEGRAKYVVCGLDRSLTYGKLAAACAAVQRGAKFIATNTDPNLPVEGGYLPGAGSIVGAVRIATGVRPIVVGKPSRYIMEIALERLGLNKEKVAIVGDRIDIDVKAGKVAGIYTVLVSSGGYLKVRKMGLTPDLVVRSLYDLVALL</sequence>
<organism evidence="5 6">
    <name type="scientific">Thermoproteota archaeon</name>
    <dbReference type="NCBI Taxonomy" id="2056631"/>
    <lineage>
        <taxon>Archaea</taxon>
        <taxon>Thermoproteota</taxon>
    </lineage>
</organism>
<gene>
    <name evidence="5" type="ORF">DSO08_03170</name>
</gene>
<dbReference type="GO" id="GO:0016791">
    <property type="term" value="F:phosphatase activity"/>
    <property type="evidence" value="ECO:0007669"/>
    <property type="project" value="TreeGrafter"/>
</dbReference>
<dbReference type="GO" id="GO:0046872">
    <property type="term" value="F:metal ion binding"/>
    <property type="evidence" value="ECO:0007669"/>
    <property type="project" value="UniProtKB-KW"/>
</dbReference>
<dbReference type="Gene3D" id="3.40.50.1000">
    <property type="entry name" value="HAD superfamily/HAD-like"/>
    <property type="match status" value="2"/>
</dbReference>
<dbReference type="Pfam" id="PF13242">
    <property type="entry name" value="Hydrolase_like"/>
    <property type="match status" value="1"/>
</dbReference>
<dbReference type="GO" id="GO:0005737">
    <property type="term" value="C:cytoplasm"/>
    <property type="evidence" value="ECO:0007669"/>
    <property type="project" value="TreeGrafter"/>
</dbReference>
<dbReference type="PIRSF" id="PIRSF000915">
    <property type="entry name" value="PGP-type_phosphatase"/>
    <property type="match status" value="1"/>
</dbReference>
<feature type="compositionally biased region" description="Basic and acidic residues" evidence="4">
    <location>
        <begin position="1"/>
        <end position="14"/>
    </location>
</feature>
<keyword evidence="2" id="KW-0378">Hydrolase</keyword>
<keyword evidence="3" id="KW-0460">Magnesium</keyword>
<keyword evidence="1" id="KW-0479">Metal-binding</keyword>